<dbReference type="AlphaFoldDB" id="M6C3J1"/>
<accession>M6C3J1</accession>
<dbReference type="Proteomes" id="UP000011873">
    <property type="component" value="Unassembled WGS sequence"/>
</dbReference>
<name>M6C3J1_LEPBO</name>
<organism evidence="1 2">
    <name type="scientific">Leptospira borgpetersenii serovar Hardjo-bovis str. Sponselee</name>
    <dbReference type="NCBI Taxonomy" id="1303729"/>
    <lineage>
        <taxon>Bacteria</taxon>
        <taxon>Pseudomonadati</taxon>
        <taxon>Spirochaetota</taxon>
        <taxon>Spirochaetia</taxon>
        <taxon>Leptospirales</taxon>
        <taxon>Leptospiraceae</taxon>
        <taxon>Leptospira</taxon>
    </lineage>
</organism>
<protein>
    <submittedName>
        <fullName evidence="1">Uncharacterized protein</fullName>
    </submittedName>
</protein>
<gene>
    <name evidence="1" type="ORF">LEP1GSC016_1481</name>
</gene>
<proteinExistence type="predicted"/>
<evidence type="ECO:0000313" key="2">
    <source>
        <dbReference type="Proteomes" id="UP000011873"/>
    </source>
</evidence>
<dbReference type="PATRIC" id="fig|1218567.3.peg.1113"/>
<comment type="caution">
    <text evidence="1">The sequence shown here is derived from an EMBL/GenBank/DDBJ whole genome shotgun (WGS) entry which is preliminary data.</text>
</comment>
<sequence>MKRITICFSRTIERKNFLNLKNSYTFLKVNSFFDKTKVTCCINRLHIFVLLRTDIAPNARN</sequence>
<reference evidence="1 2" key="1">
    <citation type="submission" date="2013-01" db="EMBL/GenBank/DDBJ databases">
        <authorList>
            <person name="Harkins D.M."/>
            <person name="Durkin A.S."/>
            <person name="Brinkac L.M."/>
            <person name="Haft D.H."/>
            <person name="Selengut J.D."/>
            <person name="Sanka R."/>
            <person name="DePew J."/>
            <person name="Purushe J."/>
            <person name="Galloway R.L."/>
            <person name="Vinetz J.M."/>
            <person name="Sutton G.G."/>
            <person name="Nierman W.C."/>
            <person name="Fouts D.E."/>
        </authorList>
    </citation>
    <scope>NUCLEOTIDE SEQUENCE [LARGE SCALE GENOMIC DNA]</scope>
    <source>
        <strain evidence="1 2">Sponselee CDC</strain>
    </source>
</reference>
<evidence type="ECO:0000313" key="1">
    <source>
        <dbReference type="EMBL" id="EMJ83353.1"/>
    </source>
</evidence>
<dbReference type="EMBL" id="ANMU01000046">
    <property type="protein sequence ID" value="EMJ83353.1"/>
    <property type="molecule type" value="Genomic_DNA"/>
</dbReference>